<evidence type="ECO:0000256" key="1">
    <source>
        <dbReference type="ARBA" id="ARBA00001400"/>
    </source>
</evidence>
<evidence type="ECO:0000313" key="15">
    <source>
        <dbReference type="Proteomes" id="UP000016412"/>
    </source>
</evidence>
<evidence type="ECO:0000259" key="12">
    <source>
        <dbReference type="SMART" id="SM00986"/>
    </source>
</evidence>
<evidence type="ECO:0000313" key="16">
    <source>
        <dbReference type="Proteomes" id="UP000016646"/>
    </source>
</evidence>
<keyword evidence="10" id="KW-0411">Iron-sulfur</keyword>
<dbReference type="Proteomes" id="UP000016412">
    <property type="component" value="Unassembled WGS sequence"/>
</dbReference>
<dbReference type="GO" id="GO:0046872">
    <property type="term" value="F:metal ion binding"/>
    <property type="evidence" value="ECO:0007669"/>
    <property type="project" value="UniProtKB-KW"/>
</dbReference>
<dbReference type="CDD" id="cd10030">
    <property type="entry name" value="UDG-F4_TTUDGA_SPO1dp_like"/>
    <property type="match status" value="1"/>
</dbReference>
<comment type="catalytic activity">
    <reaction evidence="1">
        <text>Hydrolyzes single-stranded DNA or mismatched double-stranded DNA and polynucleotides, releasing free uracil.</text>
        <dbReference type="EC" id="3.2.2.27"/>
    </reaction>
</comment>
<dbReference type="NCBIfam" id="TIGR00758">
    <property type="entry name" value="UDG_fam4"/>
    <property type="match status" value="1"/>
</dbReference>
<dbReference type="Gene3D" id="3.40.470.10">
    <property type="entry name" value="Uracil-DNA glycosylase-like domain"/>
    <property type="match status" value="1"/>
</dbReference>
<name>U2M9V2_TRESO</name>
<gene>
    <name evidence="14" type="ORF">HMPREF0860_0253</name>
    <name evidence="13" type="ORF">HMPREF1325_0206</name>
</gene>
<evidence type="ECO:0000313" key="14">
    <source>
        <dbReference type="EMBL" id="ERJ98489.1"/>
    </source>
</evidence>
<comment type="similarity">
    <text evidence="2">Belongs to the uracil-DNA glycosylase (UDG) superfamily. Type 4 (UDGa) family.</text>
</comment>
<sequence>MLKYMLAAEKQAVWNLLKTASSSLCAYIPRAFSEAPSFSDDAEPATNAEASDRTAYVSASFGRAGDYADAEPADRASAGQGRSGITLEDVAQKVASCSRCALSKKRTHTVPGMGVPNPAVLVVGEGPGAEEDAQGLPFVGPAGKLLDKMLEAISLSRDVNCYIANIVKCRPPNNRTPLPEEADACISFLEAQIHILKPKLILAAGRTAAQNLLKTTEALGRLRGTFRDYEGIPLLVTYHPSALLRDVSLKRPAWEDLKLFRAELLRLVPDYAKDFIKK</sequence>
<dbReference type="eggNOG" id="COG1573">
    <property type="taxonomic scope" value="Bacteria"/>
</dbReference>
<dbReference type="Pfam" id="PF03167">
    <property type="entry name" value="UDG"/>
    <property type="match status" value="1"/>
</dbReference>
<dbReference type="PANTHER" id="PTHR33693">
    <property type="entry name" value="TYPE-5 URACIL-DNA GLYCOSYLASE"/>
    <property type="match status" value="1"/>
</dbReference>
<dbReference type="EMBL" id="AUZJ01000004">
    <property type="protein sequence ID" value="ERF61816.1"/>
    <property type="molecule type" value="Genomic_DNA"/>
</dbReference>
<keyword evidence="8 13" id="KW-0378">Hydrolase</keyword>
<evidence type="ECO:0000256" key="7">
    <source>
        <dbReference type="ARBA" id="ARBA00022763"/>
    </source>
</evidence>
<evidence type="ECO:0000256" key="9">
    <source>
        <dbReference type="ARBA" id="ARBA00023004"/>
    </source>
</evidence>
<dbReference type="STRING" id="1125725.HMPREF1325_0206"/>
<evidence type="ECO:0000256" key="11">
    <source>
        <dbReference type="ARBA" id="ARBA00023204"/>
    </source>
</evidence>
<dbReference type="InterPro" id="IPR036895">
    <property type="entry name" value="Uracil-DNA_glycosylase-like_sf"/>
</dbReference>
<dbReference type="Proteomes" id="UP000016646">
    <property type="component" value="Unassembled WGS sequence"/>
</dbReference>
<keyword evidence="9" id="KW-0408">Iron</keyword>
<keyword evidence="11" id="KW-0234">DNA repair</keyword>
<keyword evidence="16" id="KW-1185">Reference proteome</keyword>
<dbReference type="GO" id="GO:0051539">
    <property type="term" value="F:4 iron, 4 sulfur cluster binding"/>
    <property type="evidence" value="ECO:0007669"/>
    <property type="project" value="UniProtKB-KW"/>
</dbReference>
<dbReference type="SMART" id="SM00986">
    <property type="entry name" value="UDG"/>
    <property type="match status" value="1"/>
</dbReference>
<evidence type="ECO:0000256" key="8">
    <source>
        <dbReference type="ARBA" id="ARBA00022801"/>
    </source>
</evidence>
<evidence type="ECO:0000256" key="4">
    <source>
        <dbReference type="ARBA" id="ARBA00019403"/>
    </source>
</evidence>
<proteinExistence type="inferred from homology"/>
<evidence type="ECO:0000313" key="13">
    <source>
        <dbReference type="EMBL" id="ERF61816.1"/>
    </source>
</evidence>
<dbReference type="AlphaFoldDB" id="U2M9V2"/>
<keyword evidence="6" id="KW-0479">Metal-binding</keyword>
<evidence type="ECO:0000256" key="5">
    <source>
        <dbReference type="ARBA" id="ARBA00022485"/>
    </source>
</evidence>
<evidence type="ECO:0000256" key="2">
    <source>
        <dbReference type="ARBA" id="ARBA00006521"/>
    </source>
</evidence>
<dbReference type="GO" id="GO:0004844">
    <property type="term" value="F:uracil DNA N-glycosylase activity"/>
    <property type="evidence" value="ECO:0007669"/>
    <property type="project" value="UniProtKB-EC"/>
</dbReference>
<feature type="domain" description="Uracil-DNA glycosylase-like" evidence="12">
    <location>
        <begin position="111"/>
        <end position="258"/>
    </location>
</feature>
<comment type="caution">
    <text evidence="13">The sequence shown here is derived from an EMBL/GenBank/DDBJ whole genome shotgun (WGS) entry which is preliminary data.</text>
</comment>
<dbReference type="GO" id="GO:0006281">
    <property type="term" value="P:DNA repair"/>
    <property type="evidence" value="ECO:0007669"/>
    <property type="project" value="UniProtKB-KW"/>
</dbReference>
<keyword evidence="7" id="KW-0227">DNA damage</keyword>
<protein>
    <recommendedName>
        <fullName evidence="4">Type-4 uracil-DNA glycosylase</fullName>
        <ecNumber evidence="3">3.2.2.27</ecNumber>
    </recommendedName>
</protein>
<reference evidence="15 16" key="1">
    <citation type="submission" date="2013-08" db="EMBL/GenBank/DDBJ databases">
        <authorList>
            <person name="Durkin A.S."/>
            <person name="Haft D.R."/>
            <person name="McCorrison J."/>
            <person name="Torralba M."/>
            <person name="Gillis M."/>
            <person name="Haft D.H."/>
            <person name="Methe B."/>
            <person name="Sutton G."/>
            <person name="Nelson K.E."/>
        </authorList>
    </citation>
    <scope>NUCLEOTIDE SEQUENCE [LARGE SCALE GENOMIC DNA]</scope>
    <source>
        <strain evidence="14 16">ATCC 35536</strain>
        <strain evidence="13 15">VPI DR56BR1116</strain>
    </source>
</reference>
<keyword evidence="13" id="KW-0326">Glycosidase</keyword>
<dbReference type="SMART" id="SM00987">
    <property type="entry name" value="UreE_C"/>
    <property type="match status" value="1"/>
</dbReference>
<dbReference type="InterPro" id="IPR051536">
    <property type="entry name" value="UDG_Type-4/5"/>
</dbReference>
<keyword evidence="5" id="KW-0004">4Fe-4S</keyword>
<evidence type="ECO:0000256" key="3">
    <source>
        <dbReference type="ARBA" id="ARBA00012030"/>
    </source>
</evidence>
<accession>U2M9V2</accession>
<dbReference type="PATRIC" id="fig|1125725.3.peg.167"/>
<dbReference type="SUPFAM" id="SSF52141">
    <property type="entry name" value="Uracil-DNA glycosylase-like"/>
    <property type="match status" value="1"/>
</dbReference>
<dbReference type="InterPro" id="IPR005122">
    <property type="entry name" value="Uracil-DNA_glycosylase-like"/>
</dbReference>
<dbReference type="InterPro" id="IPR005273">
    <property type="entry name" value="Ura-DNA_glyco_family4"/>
</dbReference>
<evidence type="ECO:0000256" key="6">
    <source>
        <dbReference type="ARBA" id="ARBA00022723"/>
    </source>
</evidence>
<organism evidence="13 15">
    <name type="scientific">Treponema socranskii subsp. socranskii VPI DR56BR1116 = ATCC 35536</name>
    <dbReference type="NCBI Taxonomy" id="1125725"/>
    <lineage>
        <taxon>Bacteria</taxon>
        <taxon>Pseudomonadati</taxon>
        <taxon>Spirochaetota</taxon>
        <taxon>Spirochaetia</taxon>
        <taxon>Spirochaetales</taxon>
        <taxon>Treponemataceae</taxon>
        <taxon>Treponema</taxon>
    </lineage>
</organism>
<dbReference type="EMBL" id="AVQI01000080">
    <property type="protein sequence ID" value="ERJ98489.1"/>
    <property type="molecule type" value="Genomic_DNA"/>
</dbReference>
<dbReference type="EC" id="3.2.2.27" evidence="3"/>
<evidence type="ECO:0000256" key="10">
    <source>
        <dbReference type="ARBA" id="ARBA00023014"/>
    </source>
</evidence>
<dbReference type="PANTHER" id="PTHR33693:SF1">
    <property type="entry name" value="TYPE-4 URACIL-DNA GLYCOSYLASE"/>
    <property type="match status" value="1"/>
</dbReference>